<protein>
    <submittedName>
        <fullName evidence="2">Uncharacterized protein</fullName>
    </submittedName>
</protein>
<sequence length="190" mass="21099">MEPTDIRRGVILSRATRRQAIGLFCALGLIFAAYLATGSLVGHLPVDSAGWFWLDLPSFALLACVLAVYAKWRGEQREVAVRWQADARICEIAGASCEGTWEVMGKSLQRVSEWTVAVVFLAAIAVGMAALGVWELAHSHHVRDMAQGIQMLCDASGPSVLILLNWPFRARRFRYVVTLRRGTERMRVLT</sequence>
<accession>A0ABT6XV90</accession>
<feature type="transmembrane region" description="Helical" evidence="1">
    <location>
        <begin position="50"/>
        <end position="70"/>
    </location>
</feature>
<organism evidence="2 3">
    <name type="scientific">Alicyclobacillus sendaiensis PA2</name>
    <dbReference type="NCBI Taxonomy" id="3029425"/>
    <lineage>
        <taxon>Bacteria</taxon>
        <taxon>Bacillati</taxon>
        <taxon>Bacillota</taxon>
        <taxon>Bacilli</taxon>
        <taxon>Bacillales</taxon>
        <taxon>Alicyclobacillaceae</taxon>
        <taxon>Alicyclobacillus</taxon>
    </lineage>
</organism>
<comment type="caution">
    <text evidence="2">The sequence shown here is derived from an EMBL/GenBank/DDBJ whole genome shotgun (WGS) entry which is preliminary data.</text>
</comment>
<keyword evidence="3" id="KW-1185">Reference proteome</keyword>
<dbReference type="RefSeq" id="WP_283202524.1">
    <property type="nucleotide sequence ID" value="NZ_JASGCB010000002.1"/>
</dbReference>
<keyword evidence="1" id="KW-1133">Transmembrane helix</keyword>
<name>A0ABT6XV90_ALISE</name>
<evidence type="ECO:0000313" key="2">
    <source>
        <dbReference type="EMBL" id="MDI9258922.1"/>
    </source>
</evidence>
<evidence type="ECO:0000313" key="3">
    <source>
        <dbReference type="Proteomes" id="UP001529245"/>
    </source>
</evidence>
<gene>
    <name evidence="2" type="ORF">QID03_01825</name>
</gene>
<dbReference type="Proteomes" id="UP001529245">
    <property type="component" value="Unassembled WGS sequence"/>
</dbReference>
<feature type="transmembrane region" description="Helical" evidence="1">
    <location>
        <begin position="114"/>
        <end position="134"/>
    </location>
</feature>
<keyword evidence="1" id="KW-0472">Membrane</keyword>
<keyword evidence="1" id="KW-0812">Transmembrane</keyword>
<evidence type="ECO:0000256" key="1">
    <source>
        <dbReference type="SAM" id="Phobius"/>
    </source>
</evidence>
<reference evidence="2 3" key="1">
    <citation type="submission" date="2023-04" db="EMBL/GenBank/DDBJ databases">
        <title>A. sendaiensis sub sp. chiapanensis a novel subspecie with specific adaptation in bacterial cell wall isolated from an active volcano.</title>
        <authorList>
            <person name="Alvarez Gutierrez P.E."/>
            <person name="Ortiz Cortes L.Y."/>
        </authorList>
    </citation>
    <scope>NUCLEOTIDE SEQUENCE [LARGE SCALE GENOMIC DNA]</scope>
    <source>
        <strain evidence="2 3">PA2</strain>
    </source>
</reference>
<feature type="transmembrane region" description="Helical" evidence="1">
    <location>
        <begin position="21"/>
        <end position="44"/>
    </location>
</feature>
<dbReference type="EMBL" id="JASGCB010000002">
    <property type="protein sequence ID" value="MDI9258922.1"/>
    <property type="molecule type" value="Genomic_DNA"/>
</dbReference>
<proteinExistence type="predicted"/>
<feature type="transmembrane region" description="Helical" evidence="1">
    <location>
        <begin position="146"/>
        <end position="166"/>
    </location>
</feature>